<protein>
    <submittedName>
        <fullName evidence="5">Protease</fullName>
    </submittedName>
</protein>
<dbReference type="Pfam" id="PF16325">
    <property type="entry name" value="Peptidase_U32_C"/>
    <property type="match status" value="1"/>
</dbReference>
<evidence type="ECO:0000256" key="2">
    <source>
        <dbReference type="ARBA" id="ARBA00022801"/>
    </source>
</evidence>
<sequence>MMNKPEVLVPAGTPEKLKVAIDYGADAVYIGGERLGLRSRANNYSISDMAEGAAYAHSHGAKVYLAANIVCHENELEDNISYLTEVRDAGVDALIVSDPAIISAVLTKVPGLPVHLSTQASAVNYEAVNFWAKHGLERVVLGRETTFEEIKEIKENTDVEIEAFIQGAMCTSYSGRCVMSNYMNKRDANRGGCAQNCRFLYNLADESGSSLNGDEMFTMSAVDMSLIPVIGQMISTGVDSLKIEGRMKTIHYVSTVANVYRTAVDTYCADPEHFEVDPAWIDELAKISQRRMSFGFFNGAPTKDDELFEHTKPDLGYEFIGEVKGYQDGRVIIQERNNFSEGDELEFYGPNFYHYLTTVNDLQDEDGMKIERASHAMMICSIAIDKELPVGTMIRKKKAAKVRA</sequence>
<dbReference type="PROSITE" id="PS01276">
    <property type="entry name" value="PEPTIDASE_U32"/>
    <property type="match status" value="1"/>
</dbReference>
<evidence type="ECO:0000313" key="6">
    <source>
        <dbReference type="Proteomes" id="UP001321804"/>
    </source>
</evidence>
<evidence type="ECO:0000256" key="3">
    <source>
        <dbReference type="ARBA" id="ARBA00038374"/>
    </source>
</evidence>
<dbReference type="InterPro" id="IPR032525">
    <property type="entry name" value="Peptidase_U32_C"/>
</dbReference>
<dbReference type="Proteomes" id="UP001321804">
    <property type="component" value="Chromosome"/>
</dbReference>
<dbReference type="Gene3D" id="2.40.30.10">
    <property type="entry name" value="Translation factors"/>
    <property type="match status" value="1"/>
</dbReference>
<evidence type="ECO:0000313" key="5">
    <source>
        <dbReference type="EMBL" id="BDR55851.1"/>
    </source>
</evidence>
<feature type="domain" description="Peptidase family U32 C-terminal" evidence="4">
    <location>
        <begin position="317"/>
        <end position="395"/>
    </location>
</feature>
<dbReference type="GO" id="GO:0008233">
    <property type="term" value="F:peptidase activity"/>
    <property type="evidence" value="ECO:0007669"/>
    <property type="project" value="UniProtKB-KW"/>
</dbReference>
<reference evidence="5 6" key="1">
    <citation type="journal article" date="2023" name="Microbiol. Spectr.">
        <title>Symbiosis of Carpenter Bees with Uncharacterized Lactic Acid Bacteria Showing NAD Auxotrophy.</title>
        <authorList>
            <person name="Kawasaki S."/>
            <person name="Ozawa K."/>
            <person name="Mori T."/>
            <person name="Yamamoto A."/>
            <person name="Ito M."/>
            <person name="Ohkuma M."/>
            <person name="Sakamoto M."/>
            <person name="Matsutani M."/>
        </authorList>
    </citation>
    <scope>NUCLEOTIDE SEQUENCE [LARGE SCALE GENOMIC DNA]</scope>
    <source>
        <strain evidence="5 6">KimC2</strain>
    </source>
</reference>
<dbReference type="PANTHER" id="PTHR30217">
    <property type="entry name" value="PEPTIDASE U32 FAMILY"/>
    <property type="match status" value="1"/>
</dbReference>
<dbReference type="InterPro" id="IPR051454">
    <property type="entry name" value="RNA/ubiquinone_mod_enzymes"/>
</dbReference>
<accession>A0AAU9CU23</accession>
<keyword evidence="6" id="KW-1185">Reference proteome</keyword>
<dbReference type="RefSeq" id="WP_317697511.1">
    <property type="nucleotide sequence ID" value="NZ_AP026801.1"/>
</dbReference>
<keyword evidence="1 5" id="KW-0645">Protease</keyword>
<keyword evidence="2" id="KW-0378">Hydrolase</keyword>
<dbReference type="Pfam" id="PF01136">
    <property type="entry name" value="Peptidase_U32"/>
    <property type="match status" value="1"/>
</dbReference>
<dbReference type="EMBL" id="AP026801">
    <property type="protein sequence ID" value="BDR55851.1"/>
    <property type="molecule type" value="Genomic_DNA"/>
</dbReference>
<dbReference type="AlphaFoldDB" id="A0AAU9CU23"/>
<comment type="similarity">
    <text evidence="3">Belongs to the peptidase U32 family.</text>
</comment>
<name>A0AAU9CU23_9LACO</name>
<dbReference type="PANTHER" id="PTHR30217:SF6">
    <property type="entry name" value="TRNA HYDROXYLATION PROTEIN P"/>
    <property type="match status" value="1"/>
</dbReference>
<dbReference type="KEGG" id="xak:KIMC2_04130"/>
<organism evidence="5 6">
    <name type="scientific">Xylocopilactobacillus apis</name>
    <dbReference type="NCBI Taxonomy" id="2932183"/>
    <lineage>
        <taxon>Bacteria</taxon>
        <taxon>Bacillati</taxon>
        <taxon>Bacillota</taxon>
        <taxon>Bacilli</taxon>
        <taxon>Lactobacillales</taxon>
        <taxon>Lactobacillaceae</taxon>
        <taxon>Xylocopilactobacillus</taxon>
    </lineage>
</organism>
<proteinExistence type="inferred from homology"/>
<dbReference type="InterPro" id="IPR001539">
    <property type="entry name" value="Peptidase_U32"/>
</dbReference>
<dbReference type="GO" id="GO:0006508">
    <property type="term" value="P:proteolysis"/>
    <property type="evidence" value="ECO:0007669"/>
    <property type="project" value="UniProtKB-KW"/>
</dbReference>
<evidence type="ECO:0000259" key="4">
    <source>
        <dbReference type="Pfam" id="PF16325"/>
    </source>
</evidence>
<gene>
    <name evidence="5" type="ORF">KIMC2_04130</name>
</gene>
<evidence type="ECO:0000256" key="1">
    <source>
        <dbReference type="ARBA" id="ARBA00022670"/>
    </source>
</evidence>